<sequence length="71" mass="8329">MMTFPPANMHREESMATERKQQKPEKEQPTRETRHGDERLPPKADEAKEGMPGYGQPDPEVREKNLPDQKW</sequence>
<feature type="region of interest" description="Disordered" evidence="1">
    <location>
        <begin position="1"/>
        <end position="71"/>
    </location>
</feature>
<evidence type="ECO:0000313" key="2">
    <source>
        <dbReference type="EMBL" id="RKH02250.1"/>
    </source>
</evidence>
<feature type="compositionally biased region" description="Basic and acidic residues" evidence="1">
    <location>
        <begin position="59"/>
        <end position="71"/>
    </location>
</feature>
<evidence type="ECO:0000313" key="3">
    <source>
        <dbReference type="Proteomes" id="UP000268313"/>
    </source>
</evidence>
<comment type="caution">
    <text evidence="2">The sequence shown here is derived from an EMBL/GenBank/DDBJ whole genome shotgun (WGS) entry which is preliminary data.</text>
</comment>
<gene>
    <name evidence="2" type="ORF">D7X32_17620</name>
</gene>
<name>A0A3A8K2K3_9BACT</name>
<proteinExistence type="predicted"/>
<feature type="compositionally biased region" description="Basic and acidic residues" evidence="1">
    <location>
        <begin position="9"/>
        <end position="49"/>
    </location>
</feature>
<organism evidence="2 3">
    <name type="scientific">Corallococcus carmarthensis</name>
    <dbReference type="NCBI Taxonomy" id="2316728"/>
    <lineage>
        <taxon>Bacteria</taxon>
        <taxon>Pseudomonadati</taxon>
        <taxon>Myxococcota</taxon>
        <taxon>Myxococcia</taxon>
        <taxon>Myxococcales</taxon>
        <taxon>Cystobacterineae</taxon>
        <taxon>Myxococcaceae</taxon>
        <taxon>Corallococcus</taxon>
    </lineage>
</organism>
<evidence type="ECO:0000256" key="1">
    <source>
        <dbReference type="SAM" id="MobiDB-lite"/>
    </source>
</evidence>
<reference evidence="3" key="1">
    <citation type="submission" date="2018-09" db="EMBL/GenBank/DDBJ databases">
        <authorList>
            <person name="Livingstone P.G."/>
            <person name="Whitworth D.E."/>
        </authorList>
    </citation>
    <scope>NUCLEOTIDE SEQUENCE [LARGE SCALE GENOMIC DNA]</scope>
    <source>
        <strain evidence="3">CA043D</strain>
    </source>
</reference>
<keyword evidence="3" id="KW-1185">Reference proteome</keyword>
<accession>A0A3A8K2K3</accession>
<dbReference type="Proteomes" id="UP000268313">
    <property type="component" value="Unassembled WGS sequence"/>
</dbReference>
<dbReference type="AlphaFoldDB" id="A0A3A8K2K3"/>
<dbReference type="EMBL" id="RAWE01000057">
    <property type="protein sequence ID" value="RKH02250.1"/>
    <property type="molecule type" value="Genomic_DNA"/>
</dbReference>
<protein>
    <submittedName>
        <fullName evidence="2">Uncharacterized protein</fullName>
    </submittedName>
</protein>